<dbReference type="Gene3D" id="3.30.70.270">
    <property type="match status" value="1"/>
</dbReference>
<feature type="transmembrane region" description="Helical" evidence="3">
    <location>
        <begin position="44"/>
        <end position="69"/>
    </location>
</feature>
<keyword evidence="3" id="KW-1133">Transmembrane helix</keyword>
<dbReference type="GO" id="GO:0052621">
    <property type="term" value="F:diguanylate cyclase activity"/>
    <property type="evidence" value="ECO:0007669"/>
    <property type="project" value="UniProtKB-EC"/>
</dbReference>
<evidence type="ECO:0000256" key="3">
    <source>
        <dbReference type="SAM" id="Phobius"/>
    </source>
</evidence>
<evidence type="ECO:0000259" key="4">
    <source>
        <dbReference type="PROSITE" id="PS50887"/>
    </source>
</evidence>
<keyword evidence="6" id="KW-1185">Reference proteome</keyword>
<dbReference type="InterPro" id="IPR029787">
    <property type="entry name" value="Nucleotide_cyclase"/>
</dbReference>
<keyword evidence="5" id="KW-0808">Transferase</keyword>
<dbReference type="GO" id="GO:1902201">
    <property type="term" value="P:negative regulation of bacterial-type flagellum-dependent cell motility"/>
    <property type="evidence" value="ECO:0007669"/>
    <property type="project" value="TreeGrafter"/>
</dbReference>
<dbReference type="Pfam" id="PF17158">
    <property type="entry name" value="MASE4"/>
    <property type="match status" value="1"/>
</dbReference>
<name>A0A5E4T9S6_9BURK</name>
<dbReference type="AlphaFoldDB" id="A0A5E4T9S6"/>
<feature type="domain" description="GGDEF" evidence="4">
    <location>
        <begin position="316"/>
        <end position="456"/>
    </location>
</feature>
<evidence type="ECO:0000313" key="6">
    <source>
        <dbReference type="Proteomes" id="UP000367825"/>
    </source>
</evidence>
<sequence>MKSTISRTEQGNRAAATTILVACAALTLAGFLTRAFEGAVNPLLTFFLVSAGGILNLSTACLLGVQYLYNGKRYFAQFGCAFLLRGLFMFTEGVLLANQLAGIAAHVTRAPFWLALVAEASFAAYVMLSVRSYARTRSDPHTRPGYREAARYGATVLFIWVGVSLSLIALVGAGRTLVTPHLAGGLDAETLALGALFVAYVALWWRVAAVTRLSHKLFLLVWVVVTISLCQLLLSLTAPSEASYQWYAARLLALASPGVATLALVWEITRQYQSLALTNTDLVEKVFIDPLTHIYNRRYFDNRIRLVAERVQQRSIPLSVLLIDIDYFKQVNDRYGHPFGDAVLQRIANTIQHCIRLPSDFAVRLGGEEFAVVLPEIDQHAALRVADRIRESVKRASTDLLPAKARDDGESITISVGIASWQPGEPLIISSMLERADQALYQAKHKGRDQSVLGGGQMAA</sequence>
<keyword evidence="5" id="KW-0548">Nucleotidyltransferase</keyword>
<dbReference type="Pfam" id="PF00990">
    <property type="entry name" value="GGDEF"/>
    <property type="match status" value="1"/>
</dbReference>
<protein>
    <recommendedName>
        <fullName evidence="1">diguanylate cyclase</fullName>
        <ecNumber evidence="1">2.7.7.65</ecNumber>
    </recommendedName>
</protein>
<comment type="catalytic activity">
    <reaction evidence="2">
        <text>2 GTP = 3',3'-c-di-GMP + 2 diphosphate</text>
        <dbReference type="Rhea" id="RHEA:24898"/>
        <dbReference type="ChEBI" id="CHEBI:33019"/>
        <dbReference type="ChEBI" id="CHEBI:37565"/>
        <dbReference type="ChEBI" id="CHEBI:58805"/>
        <dbReference type="EC" id="2.7.7.65"/>
    </reaction>
</comment>
<dbReference type="InterPro" id="IPR033424">
    <property type="entry name" value="MASE4"/>
</dbReference>
<feature type="transmembrane region" description="Helical" evidence="3">
    <location>
        <begin position="81"/>
        <end position="104"/>
    </location>
</feature>
<dbReference type="SUPFAM" id="SSF55073">
    <property type="entry name" value="Nucleotide cyclase"/>
    <property type="match status" value="1"/>
</dbReference>
<dbReference type="EC" id="2.7.7.65" evidence="1"/>
<feature type="transmembrane region" description="Helical" evidence="3">
    <location>
        <begin position="217"/>
        <end position="238"/>
    </location>
</feature>
<dbReference type="PANTHER" id="PTHR45138">
    <property type="entry name" value="REGULATORY COMPONENTS OF SENSORY TRANSDUCTION SYSTEM"/>
    <property type="match status" value="1"/>
</dbReference>
<reference evidence="5 6" key="1">
    <citation type="submission" date="2019-08" db="EMBL/GenBank/DDBJ databases">
        <authorList>
            <person name="Peeters C."/>
        </authorList>
    </citation>
    <scope>NUCLEOTIDE SEQUENCE [LARGE SCALE GENOMIC DNA]</scope>
    <source>
        <strain evidence="5 6">LMG 31109</strain>
    </source>
</reference>
<evidence type="ECO:0000256" key="1">
    <source>
        <dbReference type="ARBA" id="ARBA00012528"/>
    </source>
</evidence>
<proteinExistence type="predicted"/>
<dbReference type="RefSeq" id="WP_174966294.1">
    <property type="nucleotide sequence ID" value="NZ_CABPSC010000003.1"/>
</dbReference>
<gene>
    <name evidence="5" type="primary">ycdT_1</name>
    <name evidence="5" type="ORF">PNO31109_01285</name>
</gene>
<feature type="transmembrane region" description="Helical" evidence="3">
    <location>
        <begin position="244"/>
        <end position="266"/>
    </location>
</feature>
<dbReference type="PROSITE" id="PS50887">
    <property type="entry name" value="GGDEF"/>
    <property type="match status" value="1"/>
</dbReference>
<dbReference type="InterPro" id="IPR043128">
    <property type="entry name" value="Rev_trsase/Diguanyl_cyclase"/>
</dbReference>
<dbReference type="CDD" id="cd01949">
    <property type="entry name" value="GGDEF"/>
    <property type="match status" value="1"/>
</dbReference>
<organism evidence="5 6">
    <name type="scientific">Pandoraea nosoerga</name>
    <dbReference type="NCBI Taxonomy" id="2508296"/>
    <lineage>
        <taxon>Bacteria</taxon>
        <taxon>Pseudomonadati</taxon>
        <taxon>Pseudomonadota</taxon>
        <taxon>Betaproteobacteria</taxon>
        <taxon>Burkholderiales</taxon>
        <taxon>Burkholderiaceae</taxon>
        <taxon>Pandoraea</taxon>
    </lineage>
</organism>
<dbReference type="FunFam" id="3.30.70.270:FF:000001">
    <property type="entry name" value="Diguanylate cyclase domain protein"/>
    <property type="match status" value="1"/>
</dbReference>
<dbReference type="SMART" id="SM00267">
    <property type="entry name" value="GGDEF"/>
    <property type="match status" value="1"/>
</dbReference>
<keyword evidence="3" id="KW-0472">Membrane</keyword>
<dbReference type="NCBIfam" id="TIGR00254">
    <property type="entry name" value="GGDEF"/>
    <property type="match status" value="1"/>
</dbReference>
<feature type="transmembrane region" description="Helical" evidence="3">
    <location>
        <begin position="149"/>
        <end position="171"/>
    </location>
</feature>
<dbReference type="Proteomes" id="UP000367825">
    <property type="component" value="Unassembled WGS sequence"/>
</dbReference>
<dbReference type="InterPro" id="IPR000160">
    <property type="entry name" value="GGDEF_dom"/>
</dbReference>
<keyword evidence="3" id="KW-0812">Transmembrane</keyword>
<dbReference type="GO" id="GO:0043709">
    <property type="term" value="P:cell adhesion involved in single-species biofilm formation"/>
    <property type="evidence" value="ECO:0007669"/>
    <property type="project" value="TreeGrafter"/>
</dbReference>
<feature type="transmembrane region" description="Helical" evidence="3">
    <location>
        <begin position="12"/>
        <end position="32"/>
    </location>
</feature>
<evidence type="ECO:0000313" key="5">
    <source>
        <dbReference type="EMBL" id="VVD84655.1"/>
    </source>
</evidence>
<dbReference type="GO" id="GO:0005886">
    <property type="term" value="C:plasma membrane"/>
    <property type="evidence" value="ECO:0007669"/>
    <property type="project" value="TreeGrafter"/>
</dbReference>
<feature type="transmembrane region" description="Helical" evidence="3">
    <location>
        <begin position="191"/>
        <end position="210"/>
    </location>
</feature>
<dbReference type="InterPro" id="IPR050469">
    <property type="entry name" value="Diguanylate_Cyclase"/>
</dbReference>
<evidence type="ECO:0000256" key="2">
    <source>
        <dbReference type="ARBA" id="ARBA00034247"/>
    </source>
</evidence>
<dbReference type="EMBL" id="CABPSC010000003">
    <property type="protein sequence ID" value="VVD84655.1"/>
    <property type="molecule type" value="Genomic_DNA"/>
</dbReference>
<dbReference type="PANTHER" id="PTHR45138:SF9">
    <property type="entry name" value="DIGUANYLATE CYCLASE DGCM-RELATED"/>
    <property type="match status" value="1"/>
</dbReference>
<accession>A0A5E4T9S6</accession>
<feature type="transmembrane region" description="Helical" evidence="3">
    <location>
        <begin position="110"/>
        <end position="128"/>
    </location>
</feature>